<name>A0A382KAT7_9ZZZZ</name>
<accession>A0A382KAT7</accession>
<gene>
    <name evidence="1" type="ORF">METZ01_LOCUS272695</name>
</gene>
<proteinExistence type="predicted"/>
<feature type="non-terminal residue" evidence="1">
    <location>
        <position position="26"/>
    </location>
</feature>
<dbReference type="AlphaFoldDB" id="A0A382KAT7"/>
<evidence type="ECO:0000313" key="1">
    <source>
        <dbReference type="EMBL" id="SVC19841.1"/>
    </source>
</evidence>
<protein>
    <submittedName>
        <fullName evidence="1">Uncharacterized protein</fullName>
    </submittedName>
</protein>
<reference evidence="1" key="1">
    <citation type="submission" date="2018-05" db="EMBL/GenBank/DDBJ databases">
        <authorList>
            <person name="Lanie J.A."/>
            <person name="Ng W.-L."/>
            <person name="Kazmierczak K.M."/>
            <person name="Andrzejewski T.M."/>
            <person name="Davidsen T.M."/>
            <person name="Wayne K.J."/>
            <person name="Tettelin H."/>
            <person name="Glass J.I."/>
            <person name="Rusch D."/>
            <person name="Podicherti R."/>
            <person name="Tsui H.-C.T."/>
            <person name="Winkler M.E."/>
        </authorList>
    </citation>
    <scope>NUCLEOTIDE SEQUENCE</scope>
</reference>
<sequence>MRLAAEGVAYQFGCRLAHQLLEAFHC</sequence>
<dbReference type="EMBL" id="UINC01078608">
    <property type="protein sequence ID" value="SVC19841.1"/>
    <property type="molecule type" value="Genomic_DNA"/>
</dbReference>
<organism evidence="1">
    <name type="scientific">marine metagenome</name>
    <dbReference type="NCBI Taxonomy" id="408172"/>
    <lineage>
        <taxon>unclassified sequences</taxon>
        <taxon>metagenomes</taxon>
        <taxon>ecological metagenomes</taxon>
    </lineage>
</organism>